<keyword evidence="2" id="KW-1185">Reference proteome</keyword>
<comment type="caution">
    <text evidence="1">The sequence shown here is derived from an EMBL/GenBank/DDBJ whole genome shotgun (WGS) entry which is preliminary data.</text>
</comment>
<name>A0AA40CZI3_9PEZI</name>
<gene>
    <name evidence="1" type="ORF">B0T16DRAFT_383848</name>
</gene>
<reference evidence="1" key="1">
    <citation type="submission" date="2023-06" db="EMBL/GenBank/DDBJ databases">
        <title>Genome-scale phylogeny and comparative genomics of the fungal order Sordariales.</title>
        <authorList>
            <consortium name="Lawrence Berkeley National Laboratory"/>
            <person name="Hensen N."/>
            <person name="Bonometti L."/>
            <person name="Westerberg I."/>
            <person name="Brannstrom I.O."/>
            <person name="Guillou S."/>
            <person name="Cros-Aarteil S."/>
            <person name="Calhoun S."/>
            <person name="Haridas S."/>
            <person name="Kuo A."/>
            <person name="Mondo S."/>
            <person name="Pangilinan J."/>
            <person name="Riley R."/>
            <person name="Labutti K."/>
            <person name="Andreopoulos B."/>
            <person name="Lipzen A."/>
            <person name="Chen C."/>
            <person name="Yanf M."/>
            <person name="Daum C."/>
            <person name="Ng V."/>
            <person name="Clum A."/>
            <person name="Steindorff A."/>
            <person name="Ohm R."/>
            <person name="Martin F."/>
            <person name="Silar P."/>
            <person name="Natvig D."/>
            <person name="Lalanne C."/>
            <person name="Gautier V."/>
            <person name="Ament-Velasquez S.L."/>
            <person name="Kruys A."/>
            <person name="Hutchinson M.I."/>
            <person name="Powell A.J."/>
            <person name="Barry K."/>
            <person name="Miller A.N."/>
            <person name="Grigoriev I.V."/>
            <person name="Debuchy R."/>
            <person name="Gladieux P."/>
            <person name="Thoren M.H."/>
            <person name="Johannesson H."/>
        </authorList>
    </citation>
    <scope>NUCLEOTIDE SEQUENCE</scope>
    <source>
        <strain evidence="1">SMH2532-1</strain>
    </source>
</reference>
<dbReference type="AlphaFoldDB" id="A0AA40CZI3"/>
<dbReference type="Proteomes" id="UP001174936">
    <property type="component" value="Unassembled WGS sequence"/>
</dbReference>
<evidence type="ECO:0000313" key="2">
    <source>
        <dbReference type="Proteomes" id="UP001174936"/>
    </source>
</evidence>
<dbReference type="EMBL" id="JAULSV010000001">
    <property type="protein sequence ID" value="KAK0654829.1"/>
    <property type="molecule type" value="Genomic_DNA"/>
</dbReference>
<evidence type="ECO:0000313" key="1">
    <source>
        <dbReference type="EMBL" id="KAK0654829.1"/>
    </source>
</evidence>
<accession>A0AA40CZI3</accession>
<protein>
    <submittedName>
        <fullName evidence="1">Uncharacterized protein</fullName>
    </submittedName>
</protein>
<proteinExistence type="predicted"/>
<organism evidence="1 2">
    <name type="scientific">Cercophora newfieldiana</name>
    <dbReference type="NCBI Taxonomy" id="92897"/>
    <lineage>
        <taxon>Eukaryota</taxon>
        <taxon>Fungi</taxon>
        <taxon>Dikarya</taxon>
        <taxon>Ascomycota</taxon>
        <taxon>Pezizomycotina</taxon>
        <taxon>Sordariomycetes</taxon>
        <taxon>Sordariomycetidae</taxon>
        <taxon>Sordariales</taxon>
        <taxon>Lasiosphaeriaceae</taxon>
        <taxon>Cercophora</taxon>
    </lineage>
</organism>
<sequence>MDPTSNSAIAGALVPPHDDTGGPLRPFAADMLASNHNPLLTTAWFSKVHVILTQPCLKNLLMVSRNKDFGEAVQTLVVGVSFLRSDRVVDDCGHHHGRCEEWGNHEYNQALSNQEEMVASGLCTQYIAEALSSLSNLREIIVKDIYAVEAWGWATLRQRIGYGFMNNRKPDPDDELDVKFVWEAIGIMAMAILISDVPLQTFKVPIDTVDSLGEPLPCPGIFRHDNAMTRYMKHHQITNVRNLELVDLPLMHVEDDMPMLAQSTWIGDIATFFQGDSLKDVEISYLEWNVQEGGNTEDEIDAILRGFPMDEVKK</sequence>